<dbReference type="NCBIfam" id="TIGR01891">
    <property type="entry name" value="amidohydrolases"/>
    <property type="match status" value="1"/>
</dbReference>
<sequence>MDRLEQKIIDCIEQHREEIIAAGRDIFTHAEMGYKEYRTAQIVADKLRQLGIEPQTGLAVTGVKGYLKPQGNGPVVALIGELDALPIPAHPDVNPETGASHCCGHNAQIAGLLGAAIALTDPEIVQALDGNVAFMAAPAEEFVDTEFKVGLIQNGTIRYCGGKSELIRIGAFDDIDIAVGHHITPNIPGYLLANGTTNGFVNKVVTFRGKSAHAAGSPHTGVDALNAAMLALHAIDLQRETFRDEDSVRIHSFMPRAGTAINVIAEETCVESSVRAKNIRAMQDASRKYDRCIRAGAIGLGCTAEIVTVPGYLPTVPLDDPSLLTGVLQDLSAEEKTRGRDYPVSFHNRDFHSGGSTDFGEVSSIMPLYQFNTGGYTGELHNSNVRVTDEQLAYVETAKIFALTAYRLLKDGAAAAKKTVAEFTPELTREEYFRFMEENNRTEIYPEPQQPGK</sequence>
<comment type="caution">
    <text evidence="2">The sequence shown here is derived from an EMBL/GenBank/DDBJ whole genome shotgun (WGS) entry which is preliminary data.</text>
</comment>
<dbReference type="Pfam" id="PF01546">
    <property type="entry name" value="Peptidase_M20"/>
    <property type="match status" value="1"/>
</dbReference>
<dbReference type="SUPFAM" id="SSF53187">
    <property type="entry name" value="Zn-dependent exopeptidases"/>
    <property type="match status" value="1"/>
</dbReference>
<dbReference type="Gene3D" id="3.30.70.360">
    <property type="match status" value="1"/>
</dbReference>
<dbReference type="InterPro" id="IPR036264">
    <property type="entry name" value="Bact_exopeptidase_dim_dom"/>
</dbReference>
<evidence type="ECO:0000259" key="1">
    <source>
        <dbReference type="Pfam" id="PF07687"/>
    </source>
</evidence>
<dbReference type="InterPro" id="IPR052030">
    <property type="entry name" value="Peptidase_M20/M20A_hydrolases"/>
</dbReference>
<dbReference type="SUPFAM" id="SSF55031">
    <property type="entry name" value="Bacterial exopeptidase dimerisation domain"/>
    <property type="match status" value="1"/>
</dbReference>
<dbReference type="GO" id="GO:0046657">
    <property type="term" value="P:folic acid catabolic process"/>
    <property type="evidence" value="ECO:0007669"/>
    <property type="project" value="TreeGrafter"/>
</dbReference>
<accession>A0A9D1H7U3</accession>
<evidence type="ECO:0000313" key="3">
    <source>
        <dbReference type="Proteomes" id="UP000824160"/>
    </source>
</evidence>
<dbReference type="InterPro" id="IPR017439">
    <property type="entry name" value="Amidohydrolase"/>
</dbReference>
<gene>
    <name evidence="2" type="ORF">IAC43_07880</name>
</gene>
<dbReference type="Pfam" id="PF07687">
    <property type="entry name" value="M20_dimer"/>
    <property type="match status" value="1"/>
</dbReference>
<dbReference type="InterPro" id="IPR002933">
    <property type="entry name" value="Peptidase_M20"/>
</dbReference>
<proteinExistence type="predicted"/>
<dbReference type="GO" id="GO:0016805">
    <property type="term" value="F:dipeptidase activity"/>
    <property type="evidence" value="ECO:0007669"/>
    <property type="project" value="TreeGrafter"/>
</dbReference>
<reference evidence="2" key="2">
    <citation type="journal article" date="2021" name="PeerJ">
        <title>Extensive microbial diversity within the chicken gut microbiome revealed by metagenomics and culture.</title>
        <authorList>
            <person name="Gilroy R."/>
            <person name="Ravi A."/>
            <person name="Getino M."/>
            <person name="Pursley I."/>
            <person name="Horton D.L."/>
            <person name="Alikhan N.F."/>
            <person name="Baker D."/>
            <person name="Gharbi K."/>
            <person name="Hall N."/>
            <person name="Watson M."/>
            <person name="Adriaenssens E.M."/>
            <person name="Foster-Nyarko E."/>
            <person name="Jarju S."/>
            <person name="Secka A."/>
            <person name="Antonio M."/>
            <person name="Oren A."/>
            <person name="Chaudhuri R.R."/>
            <person name="La Ragione R."/>
            <person name="Hildebrand F."/>
            <person name="Pallen M.J."/>
        </authorList>
    </citation>
    <scope>NUCLEOTIDE SEQUENCE</scope>
    <source>
        <strain evidence="2">ChiBcec7-5410</strain>
    </source>
</reference>
<dbReference type="GO" id="GO:0071713">
    <property type="term" value="F:para-aminobenzoyl-glutamate hydrolase activity"/>
    <property type="evidence" value="ECO:0007669"/>
    <property type="project" value="TreeGrafter"/>
</dbReference>
<dbReference type="PANTHER" id="PTHR30575:SF3">
    <property type="entry name" value="PEPTIDASE M20 DIMERISATION DOMAIN-CONTAINING PROTEIN"/>
    <property type="match status" value="1"/>
</dbReference>
<dbReference type="InterPro" id="IPR011650">
    <property type="entry name" value="Peptidase_M20_dimer"/>
</dbReference>
<protein>
    <submittedName>
        <fullName evidence="2">Amidohydrolase</fullName>
    </submittedName>
</protein>
<dbReference type="Proteomes" id="UP000824160">
    <property type="component" value="Unassembled WGS sequence"/>
</dbReference>
<evidence type="ECO:0000313" key="2">
    <source>
        <dbReference type="EMBL" id="HIT95091.1"/>
    </source>
</evidence>
<dbReference type="GO" id="GO:0005737">
    <property type="term" value="C:cytoplasm"/>
    <property type="evidence" value="ECO:0007669"/>
    <property type="project" value="TreeGrafter"/>
</dbReference>
<dbReference type="EMBL" id="DVLW01000216">
    <property type="protein sequence ID" value="HIT95091.1"/>
    <property type="molecule type" value="Genomic_DNA"/>
</dbReference>
<dbReference type="PANTHER" id="PTHR30575">
    <property type="entry name" value="PEPTIDASE M20"/>
    <property type="match status" value="1"/>
</dbReference>
<name>A0A9D1H7U3_9FIRM</name>
<reference evidence="2" key="1">
    <citation type="submission" date="2020-10" db="EMBL/GenBank/DDBJ databases">
        <authorList>
            <person name="Gilroy R."/>
        </authorList>
    </citation>
    <scope>NUCLEOTIDE SEQUENCE</scope>
    <source>
        <strain evidence="2">ChiBcec7-5410</strain>
    </source>
</reference>
<feature type="domain" description="Peptidase M20 dimerisation" evidence="1">
    <location>
        <begin position="199"/>
        <end position="293"/>
    </location>
</feature>
<dbReference type="Gene3D" id="3.40.630.10">
    <property type="entry name" value="Zn peptidases"/>
    <property type="match status" value="2"/>
</dbReference>
<dbReference type="AlphaFoldDB" id="A0A9D1H7U3"/>
<organism evidence="2 3">
    <name type="scientific">Candidatus Faecivivens stercoripullorum</name>
    <dbReference type="NCBI Taxonomy" id="2840805"/>
    <lineage>
        <taxon>Bacteria</taxon>
        <taxon>Bacillati</taxon>
        <taxon>Bacillota</taxon>
        <taxon>Clostridia</taxon>
        <taxon>Eubacteriales</taxon>
        <taxon>Oscillospiraceae</taxon>
        <taxon>Oscillospiraceae incertae sedis</taxon>
        <taxon>Candidatus Faecivivens</taxon>
    </lineage>
</organism>